<dbReference type="InterPro" id="IPR056823">
    <property type="entry name" value="TEN-like_YD-shell"/>
</dbReference>
<dbReference type="InterPro" id="IPR050708">
    <property type="entry name" value="T6SS_VgrG/RHS"/>
</dbReference>
<dbReference type="Pfam" id="PF25023">
    <property type="entry name" value="TEN_YD-shell"/>
    <property type="match status" value="1"/>
</dbReference>
<comment type="caution">
    <text evidence="4">The sequence shown here is derived from an EMBL/GenBank/DDBJ whole genome shotgun (WGS) entry which is preliminary data.</text>
</comment>
<feature type="region of interest" description="Disordered" evidence="2">
    <location>
        <begin position="268"/>
        <end position="346"/>
    </location>
</feature>
<keyword evidence="1" id="KW-0677">Repeat</keyword>
<dbReference type="PANTHER" id="PTHR32305">
    <property type="match status" value="1"/>
</dbReference>
<evidence type="ECO:0000256" key="2">
    <source>
        <dbReference type="SAM" id="MobiDB-lite"/>
    </source>
</evidence>
<accession>A0ABS7TGS4</accession>
<dbReference type="Gene3D" id="2.180.10.10">
    <property type="entry name" value="RHS repeat-associated core"/>
    <property type="match status" value="1"/>
</dbReference>
<evidence type="ECO:0000313" key="5">
    <source>
        <dbReference type="Proteomes" id="UP001430290"/>
    </source>
</evidence>
<feature type="compositionally biased region" description="Basic and acidic residues" evidence="2">
    <location>
        <begin position="289"/>
        <end position="316"/>
    </location>
</feature>
<sequence>MAYDGQGNLASRNGTGYTFDYGNRLRSTAGQSYRYDADGRRVRQDNAGTSLKYSYYAKDGRLLWQRDEPASKRINNVYLAGSLLAEITRPIGSNAPTISYFHTDALGSPIAKTNAAGAIIETSEYEPYGRLLNRANDNRAGYTGHVMDAVSGLTYMQQRYFDPQIGRFLSVDPVTATSVGGNFNRYWYANNNPYRFTDPDGRQACDGISTCRVATEERLVASGQMTQQQKQANDQARGVGALIGVAIVVSRNPIAVAKAVFSAFKREAPDAAKAPARGTSRELPGSDKQFGKKYGEHRDSSREGYRSPQEYRERANEVFNSPKAERTSIRSDAPEHAGETHIREGGDLLRLDQNGNFRSMYPDP</sequence>
<dbReference type="NCBIfam" id="TIGR03696">
    <property type="entry name" value="Rhs_assc_core"/>
    <property type="match status" value="1"/>
</dbReference>
<organism evidence="4 5">
    <name type="scientific">Thermomonas beijingensis</name>
    <dbReference type="NCBI Taxonomy" id="2872701"/>
    <lineage>
        <taxon>Bacteria</taxon>
        <taxon>Pseudomonadati</taxon>
        <taxon>Pseudomonadota</taxon>
        <taxon>Gammaproteobacteria</taxon>
        <taxon>Lysobacterales</taxon>
        <taxon>Lysobacteraceae</taxon>
        <taxon>Thermomonas</taxon>
    </lineage>
</organism>
<reference evidence="4" key="1">
    <citation type="submission" date="2021-09" db="EMBL/GenBank/DDBJ databases">
        <authorList>
            <person name="Wu T."/>
            <person name="Guo S.Z."/>
        </authorList>
    </citation>
    <scope>NUCLEOTIDE SEQUENCE</scope>
    <source>
        <strain evidence="4">RSS-23</strain>
    </source>
</reference>
<protein>
    <submittedName>
        <fullName evidence="4">RHS repeat-associated core domain-containing protein</fullName>
    </submittedName>
</protein>
<proteinExistence type="predicted"/>
<evidence type="ECO:0000256" key="1">
    <source>
        <dbReference type="ARBA" id="ARBA00022737"/>
    </source>
</evidence>
<dbReference type="InterPro" id="IPR022385">
    <property type="entry name" value="Rhs_assc_core"/>
</dbReference>
<gene>
    <name evidence="4" type="ORF">K7B09_12125</name>
</gene>
<dbReference type="PANTHER" id="PTHR32305:SF15">
    <property type="entry name" value="PROTEIN RHSA-RELATED"/>
    <property type="match status" value="1"/>
</dbReference>
<feature type="compositionally biased region" description="Basic and acidic residues" evidence="2">
    <location>
        <begin position="323"/>
        <end position="346"/>
    </location>
</feature>
<keyword evidence="5" id="KW-1185">Reference proteome</keyword>
<feature type="domain" description="Teneurin-like YD-shell" evidence="3">
    <location>
        <begin position="2"/>
        <end position="193"/>
    </location>
</feature>
<dbReference type="Proteomes" id="UP001430290">
    <property type="component" value="Unassembled WGS sequence"/>
</dbReference>
<name>A0ABS7TGS4_9GAMM</name>
<evidence type="ECO:0000313" key="4">
    <source>
        <dbReference type="EMBL" id="MBZ4187068.1"/>
    </source>
</evidence>
<evidence type="ECO:0000259" key="3">
    <source>
        <dbReference type="Pfam" id="PF25023"/>
    </source>
</evidence>
<dbReference type="EMBL" id="JAIQDJ010000011">
    <property type="protein sequence ID" value="MBZ4187068.1"/>
    <property type="molecule type" value="Genomic_DNA"/>
</dbReference>